<comment type="caution">
    <text evidence="1">The sequence shown here is derived from an EMBL/GenBank/DDBJ whole genome shotgun (WGS) entry which is preliminary data.</text>
</comment>
<keyword evidence="2" id="KW-1185">Reference proteome</keyword>
<gene>
    <name evidence="1" type="ORF">EG68_04292</name>
</gene>
<evidence type="ECO:0000313" key="2">
    <source>
        <dbReference type="Proteomes" id="UP000822476"/>
    </source>
</evidence>
<organism evidence="1 2">
    <name type="scientific">Paragonimus skrjabini miyazakii</name>
    <dbReference type="NCBI Taxonomy" id="59628"/>
    <lineage>
        <taxon>Eukaryota</taxon>
        <taxon>Metazoa</taxon>
        <taxon>Spiralia</taxon>
        <taxon>Lophotrochozoa</taxon>
        <taxon>Platyhelminthes</taxon>
        <taxon>Trematoda</taxon>
        <taxon>Digenea</taxon>
        <taxon>Plagiorchiida</taxon>
        <taxon>Troglotremata</taxon>
        <taxon>Troglotrematidae</taxon>
        <taxon>Paragonimus</taxon>
    </lineage>
</organism>
<protein>
    <submittedName>
        <fullName evidence="1">Uncharacterized protein</fullName>
    </submittedName>
</protein>
<dbReference type="OrthoDB" id="10319012at2759"/>
<proteinExistence type="predicted"/>
<dbReference type="AlphaFoldDB" id="A0A8S9Z4D3"/>
<dbReference type="Proteomes" id="UP000822476">
    <property type="component" value="Unassembled WGS sequence"/>
</dbReference>
<sequence length="72" mass="8777">MDRNEIRFRLFSHDRLRALMKFLCILLLFTSRWTQALFTYTYYVRGSLSSTEDLVMEPDEYDDIWNDPSEFP</sequence>
<name>A0A8S9Z4D3_9TREM</name>
<evidence type="ECO:0000313" key="1">
    <source>
        <dbReference type="EMBL" id="KAF7257987.1"/>
    </source>
</evidence>
<accession>A0A8S9Z4D3</accession>
<reference evidence="1" key="1">
    <citation type="submission" date="2019-07" db="EMBL/GenBank/DDBJ databases">
        <title>Annotation for the trematode Paragonimus miyazaki's.</title>
        <authorList>
            <person name="Choi Y.-J."/>
        </authorList>
    </citation>
    <scope>NUCLEOTIDE SEQUENCE</scope>
    <source>
        <strain evidence="1">Japan</strain>
    </source>
</reference>
<dbReference type="EMBL" id="JTDE01002021">
    <property type="protein sequence ID" value="KAF7257987.1"/>
    <property type="molecule type" value="Genomic_DNA"/>
</dbReference>